<accession>A0A2V3IVP4</accession>
<keyword evidence="3" id="KW-1185">Reference proteome</keyword>
<proteinExistence type="predicted"/>
<comment type="caution">
    <text evidence="2">The sequence shown here is derived from an EMBL/GenBank/DDBJ whole genome shotgun (WGS) entry which is preliminary data.</text>
</comment>
<evidence type="ECO:0000313" key="3">
    <source>
        <dbReference type="Proteomes" id="UP000247409"/>
    </source>
</evidence>
<dbReference type="Proteomes" id="UP000247409">
    <property type="component" value="Unassembled WGS sequence"/>
</dbReference>
<feature type="region of interest" description="Disordered" evidence="1">
    <location>
        <begin position="1"/>
        <end position="63"/>
    </location>
</feature>
<feature type="region of interest" description="Disordered" evidence="1">
    <location>
        <begin position="189"/>
        <end position="232"/>
    </location>
</feature>
<feature type="compositionally biased region" description="Polar residues" evidence="1">
    <location>
        <begin position="25"/>
        <end position="37"/>
    </location>
</feature>
<sequence length="253" mass="28927">MPLRQQTPSGAEVITQDIPAAPDTTMPSTAPPISSSADPLPRYQLQQTQPQRPSSRPSSNPRRKFNDFLDLALLKEVQAANAHRPKHGSTLVCFATVAKKFNEANMITWKTDDKHCQNRFKLFIAKFRREDREKANASGGGETYGEFEQLEQDIVIEIDDFNGKKEAARMELQGKEEALLAACRNLRDMDKSRSSSRSHDRGDANDEEEESMDRRRKRRRISPRKTRQDMDRAILAVEKAEELRNEMAERQDV</sequence>
<evidence type="ECO:0000313" key="2">
    <source>
        <dbReference type="EMBL" id="PXF46216.1"/>
    </source>
</evidence>
<dbReference type="OrthoDB" id="163248at2759"/>
<gene>
    <name evidence="2" type="ORF">BWQ96_04001</name>
</gene>
<reference evidence="2 3" key="1">
    <citation type="journal article" date="2018" name="Mol. Biol. Evol.">
        <title>Analysis of the draft genome of the red seaweed Gracilariopsis chorda provides insights into genome size evolution in Rhodophyta.</title>
        <authorList>
            <person name="Lee J."/>
            <person name="Yang E.C."/>
            <person name="Graf L."/>
            <person name="Yang J.H."/>
            <person name="Qiu H."/>
            <person name="Zel Zion U."/>
            <person name="Chan C.X."/>
            <person name="Stephens T.G."/>
            <person name="Weber A.P.M."/>
            <person name="Boo G.H."/>
            <person name="Boo S.M."/>
            <person name="Kim K.M."/>
            <person name="Shin Y."/>
            <person name="Jung M."/>
            <person name="Lee S.J."/>
            <person name="Yim H.S."/>
            <person name="Lee J.H."/>
            <person name="Bhattacharya D."/>
            <person name="Yoon H.S."/>
        </authorList>
    </citation>
    <scope>NUCLEOTIDE SEQUENCE [LARGE SCALE GENOMIC DNA]</scope>
    <source>
        <strain evidence="2 3">SKKU-2015</strain>
        <tissue evidence="2">Whole body</tissue>
    </source>
</reference>
<protein>
    <submittedName>
        <fullName evidence="2">Uncharacterized protein</fullName>
    </submittedName>
</protein>
<feature type="compositionally biased region" description="Basic and acidic residues" evidence="1">
    <location>
        <begin position="189"/>
        <end position="204"/>
    </location>
</feature>
<organism evidence="2 3">
    <name type="scientific">Gracilariopsis chorda</name>
    <dbReference type="NCBI Taxonomy" id="448386"/>
    <lineage>
        <taxon>Eukaryota</taxon>
        <taxon>Rhodophyta</taxon>
        <taxon>Florideophyceae</taxon>
        <taxon>Rhodymeniophycidae</taxon>
        <taxon>Gracilariales</taxon>
        <taxon>Gracilariaceae</taxon>
        <taxon>Gracilariopsis</taxon>
    </lineage>
</organism>
<feature type="compositionally biased region" description="Low complexity" evidence="1">
    <location>
        <begin position="41"/>
        <end position="60"/>
    </location>
</feature>
<dbReference type="EMBL" id="NBIV01000042">
    <property type="protein sequence ID" value="PXF46216.1"/>
    <property type="molecule type" value="Genomic_DNA"/>
</dbReference>
<dbReference type="AlphaFoldDB" id="A0A2V3IVP4"/>
<name>A0A2V3IVP4_9FLOR</name>
<evidence type="ECO:0000256" key="1">
    <source>
        <dbReference type="SAM" id="MobiDB-lite"/>
    </source>
</evidence>
<feature type="compositionally biased region" description="Basic residues" evidence="1">
    <location>
        <begin position="214"/>
        <end position="225"/>
    </location>
</feature>